<feature type="region of interest" description="Disordered" evidence="2">
    <location>
        <begin position="162"/>
        <end position="182"/>
    </location>
</feature>
<feature type="region of interest" description="Disordered" evidence="2">
    <location>
        <begin position="1022"/>
        <end position="1055"/>
    </location>
</feature>
<dbReference type="Pfam" id="PF15254">
    <property type="entry name" value="CCDC14"/>
    <property type="match status" value="1"/>
</dbReference>
<dbReference type="AlphaFoldDB" id="A0A210PX61"/>
<accession>A0A210PX61</accession>
<organism evidence="3 4">
    <name type="scientific">Mizuhopecten yessoensis</name>
    <name type="common">Japanese scallop</name>
    <name type="synonym">Patinopecten yessoensis</name>
    <dbReference type="NCBI Taxonomy" id="6573"/>
    <lineage>
        <taxon>Eukaryota</taxon>
        <taxon>Metazoa</taxon>
        <taxon>Spiralia</taxon>
        <taxon>Lophotrochozoa</taxon>
        <taxon>Mollusca</taxon>
        <taxon>Bivalvia</taxon>
        <taxon>Autobranchia</taxon>
        <taxon>Pteriomorphia</taxon>
        <taxon>Pectinida</taxon>
        <taxon>Pectinoidea</taxon>
        <taxon>Pectinidae</taxon>
        <taxon>Mizuhopecten</taxon>
    </lineage>
</organism>
<feature type="region of interest" description="Disordered" evidence="2">
    <location>
        <begin position="930"/>
        <end position="995"/>
    </location>
</feature>
<name>A0A210PX61_MIZYE</name>
<feature type="compositionally biased region" description="Polar residues" evidence="2">
    <location>
        <begin position="888"/>
        <end position="897"/>
    </location>
</feature>
<feature type="compositionally biased region" description="Basic and acidic residues" evidence="2">
    <location>
        <begin position="1023"/>
        <end position="1034"/>
    </location>
</feature>
<feature type="compositionally biased region" description="Polar residues" evidence="2">
    <location>
        <begin position="432"/>
        <end position="471"/>
    </location>
</feature>
<reference evidence="3 4" key="1">
    <citation type="journal article" date="2017" name="Nat. Ecol. Evol.">
        <title>Scallop genome provides insights into evolution of bilaterian karyotype and development.</title>
        <authorList>
            <person name="Wang S."/>
            <person name="Zhang J."/>
            <person name="Jiao W."/>
            <person name="Li J."/>
            <person name="Xun X."/>
            <person name="Sun Y."/>
            <person name="Guo X."/>
            <person name="Huan P."/>
            <person name="Dong B."/>
            <person name="Zhang L."/>
            <person name="Hu X."/>
            <person name="Sun X."/>
            <person name="Wang J."/>
            <person name="Zhao C."/>
            <person name="Wang Y."/>
            <person name="Wang D."/>
            <person name="Huang X."/>
            <person name="Wang R."/>
            <person name="Lv J."/>
            <person name="Li Y."/>
            <person name="Zhang Z."/>
            <person name="Liu B."/>
            <person name="Lu W."/>
            <person name="Hui Y."/>
            <person name="Liang J."/>
            <person name="Zhou Z."/>
            <person name="Hou R."/>
            <person name="Li X."/>
            <person name="Liu Y."/>
            <person name="Li H."/>
            <person name="Ning X."/>
            <person name="Lin Y."/>
            <person name="Zhao L."/>
            <person name="Xing Q."/>
            <person name="Dou J."/>
            <person name="Li Y."/>
            <person name="Mao J."/>
            <person name="Guo H."/>
            <person name="Dou H."/>
            <person name="Li T."/>
            <person name="Mu C."/>
            <person name="Jiang W."/>
            <person name="Fu Q."/>
            <person name="Fu X."/>
            <person name="Miao Y."/>
            <person name="Liu J."/>
            <person name="Yu Q."/>
            <person name="Li R."/>
            <person name="Liao H."/>
            <person name="Li X."/>
            <person name="Kong Y."/>
            <person name="Jiang Z."/>
            <person name="Chourrout D."/>
            <person name="Li R."/>
            <person name="Bao Z."/>
        </authorList>
    </citation>
    <scope>NUCLEOTIDE SEQUENCE [LARGE SCALE GENOMIC DNA]</scope>
    <source>
        <strain evidence="3 4">PY_sf001</strain>
    </source>
</reference>
<evidence type="ECO:0000256" key="1">
    <source>
        <dbReference type="SAM" id="Coils"/>
    </source>
</evidence>
<feature type="region of interest" description="Disordered" evidence="2">
    <location>
        <begin position="557"/>
        <end position="579"/>
    </location>
</feature>
<feature type="region of interest" description="Disordered" evidence="2">
    <location>
        <begin position="1079"/>
        <end position="1105"/>
    </location>
</feature>
<feature type="region of interest" description="Disordered" evidence="2">
    <location>
        <begin position="878"/>
        <end position="907"/>
    </location>
</feature>
<dbReference type="Proteomes" id="UP000242188">
    <property type="component" value="Unassembled WGS sequence"/>
</dbReference>
<evidence type="ECO:0000256" key="2">
    <source>
        <dbReference type="SAM" id="MobiDB-lite"/>
    </source>
</evidence>
<feature type="coiled-coil region" evidence="1">
    <location>
        <begin position="679"/>
        <end position="706"/>
    </location>
</feature>
<dbReference type="PANTHER" id="PTHR22367">
    <property type="entry name" value="COILED-COIL DOMAIN-CONTAINING PROTEIN 14"/>
    <property type="match status" value="1"/>
</dbReference>
<gene>
    <name evidence="3" type="ORF">KP79_PYT02231</name>
</gene>
<feature type="compositionally biased region" description="Basic and acidic residues" evidence="2">
    <location>
        <begin position="171"/>
        <end position="182"/>
    </location>
</feature>
<dbReference type="InterPro" id="IPR029343">
    <property type="entry name" value="CCDC14"/>
</dbReference>
<feature type="region of interest" description="Disordered" evidence="2">
    <location>
        <begin position="432"/>
        <end position="479"/>
    </location>
</feature>
<keyword evidence="4" id="KW-1185">Reference proteome</keyword>
<dbReference type="STRING" id="6573.A0A210PX61"/>
<proteinExistence type="predicted"/>
<evidence type="ECO:0000313" key="3">
    <source>
        <dbReference type="EMBL" id="OWF41032.1"/>
    </source>
</evidence>
<dbReference type="GO" id="GO:0034451">
    <property type="term" value="C:centriolar satellite"/>
    <property type="evidence" value="ECO:0007669"/>
    <property type="project" value="TreeGrafter"/>
</dbReference>
<keyword evidence="1" id="KW-0175">Coiled coil</keyword>
<sequence length="1235" mass="136202">MEKKTQSKVSKKSNPVQKQKVSRTKIMGVKSRVKAAPLKQKTAVAMMKNQGKSRPAPIPEPGFAMYSTDSEEAFSFSNEKDTCAKVLTMLRKKSRVDTDNRRPGSSGNPAGKPGSAEATSRPTVDDNSARPPIVIPCVTNDDVQPTPGYVSAMSILGNTPFNNRLASSTPDPDRPQIIPERDTNSTNVVPYEAYSIGTTTLDIQKERYFQRMNDQFFSSHGPKSVIPHSGNGVYISPSQGFQVTNNDQNEAKGLDKRDSDIGAFQAYIPRESTGFSTVPVNAAGNMPEHVCATQGNNQSGSSGDKSRTSLLQTTGNSSGTEYIYLPRPVANSDIDDRNIPPGFQFQNGLYQIRPHGPMTAGAPGEERQIHNAQLIPVTSTSTNPPNQAHLHSNHRSHNNYIWEIPERDDSGPLKSPRRGHVIKDTVPDTISTIDGSVSGTNTFQNLTPRSTVSESSNTFPPANESKGQSFNEKSKVTADLKTRQNVKGAKGNSLLNDCSENTTGSFQTQSSKFSAENAGGCNGTSSAGTLYHLIHTDKGKELVPVSLVHYPSLAHIPGPEHHDGKGQCHNTSSQGHVPPNIDIPVSVLTSEAELAGLTHQSSAVKRQDSVAGQPNPWSGVRLDAGMKRVRYLLGEMKECGKINKDIEIGRLAKEIEKSLDSTPQLSATFSLQAEIDLALQPLRNENAQLRRKLRLANQNVRDHEHEKEKATVGVNFDVLHLQASNSGLQRQVKEEMEDKVKLASEVANQHNEIQRLKVERNKLLAALSEKETDELKVKQECLADAQQFRKEVEAMNRQIEAIQLQQEASDQENHILHVSLEQRDIEISRLQDTVQEMKTSVSELIQELDHVGDRSFTSNNSFGLQKLLQVLGGEQQISRPPRGILTPAKSQNTQKFQGSGGPVKSLRFDPREMESFARPAKLTEQALASHNRSLEREQNKGNNSDTEVDFTLNEYVGTKGKVLPRQRRRSSSPQGRQQSKENSRRRALSSSPRQVERLSLIGSELKEGDKSLVDTFAAQRMVKTSDDKRRKQCDEQGSQNRVGYHGNGSGHQRIQASNFDSNLSDAEQSRYSVTDYFQKYHTPPANDDRGHSSHSWSSHKRALSQPAGLVLGRTGQPTLHSDKHPVDYSATRFTNSQREKSNWKHIPATTFGMQQRSPIDSQEKSAQDRLYRGTTLDVSISAIDDDNFSSVSSSEKTLSTSSTITDKTFRKGIATLDANILKLQLALQRTKSMLS</sequence>
<protein>
    <submittedName>
        <fullName evidence="3">Coiled-coil domain-containing protein 14</fullName>
    </submittedName>
</protein>
<evidence type="ECO:0000313" key="4">
    <source>
        <dbReference type="Proteomes" id="UP000242188"/>
    </source>
</evidence>
<dbReference type="PANTHER" id="PTHR22367:SF2">
    <property type="entry name" value="COILED-COIL DOMAIN-CONTAINING PROTEIN 14"/>
    <property type="match status" value="1"/>
</dbReference>
<feature type="region of interest" description="Disordered" evidence="2">
    <location>
        <begin position="1"/>
        <end position="64"/>
    </location>
</feature>
<comment type="caution">
    <text evidence="3">The sequence shown here is derived from an EMBL/GenBank/DDBJ whole genome shotgun (WGS) entry which is preliminary data.</text>
</comment>
<feature type="region of interest" description="Disordered" evidence="2">
    <location>
        <begin position="287"/>
        <end position="322"/>
    </location>
</feature>
<feature type="coiled-coil region" evidence="1">
    <location>
        <begin position="733"/>
        <end position="847"/>
    </location>
</feature>
<dbReference type="OrthoDB" id="10014807at2759"/>
<feature type="region of interest" description="Disordered" evidence="2">
    <location>
        <begin position="94"/>
        <end position="140"/>
    </location>
</feature>
<dbReference type="EMBL" id="NEDP02005428">
    <property type="protein sequence ID" value="OWF41032.1"/>
    <property type="molecule type" value="Genomic_DNA"/>
</dbReference>
<dbReference type="GO" id="GO:0071539">
    <property type="term" value="P:protein localization to centrosome"/>
    <property type="evidence" value="ECO:0007669"/>
    <property type="project" value="TreeGrafter"/>
</dbReference>
<feature type="compositionally biased region" description="Polar residues" evidence="2">
    <location>
        <begin position="293"/>
        <end position="320"/>
    </location>
</feature>